<dbReference type="EMBL" id="JANRMS010000254">
    <property type="protein sequence ID" value="KAJ3543236.1"/>
    <property type="molecule type" value="Genomic_DNA"/>
</dbReference>
<evidence type="ECO:0000313" key="1">
    <source>
        <dbReference type="EMBL" id="KAJ3543236.1"/>
    </source>
</evidence>
<sequence>MAGHSILFSLPWEILLLVFDELDPAFQVTFALTAKPLWTGFFPSGRASLNDEDNLVDLLMLLESDTPARYFCFQCARLRPYSPSGELSCDHPPPSRLSQKFQYVRKYYPSWMPESEWPDLSFLDARLVMNRHFYGPSYGLPLKSLEYRTDVKKYLDLGHRRYFTRYQNQKLHRDKKPWRVIHISNAKIVNDELLLARSLTIAGPSVPLKQFRRVLEKLQLPLCRHLACSQTMPFPYRYDGSIGYRQLPQISFLHPTENNSTEYAGSCAQCFTDYVISIRGQAGVTEWVLELSVYHRFGSFRTPGDLIWLSNVTDSSPSRLGLFDLTGHREFGPGEIRRRWHLGSAAFVEKESVWAAKDTSMA</sequence>
<comment type="caution">
    <text evidence="1">The sequence shown here is derived from an EMBL/GenBank/DDBJ whole genome shotgun (WGS) entry which is preliminary data.</text>
</comment>
<evidence type="ECO:0000313" key="2">
    <source>
        <dbReference type="Proteomes" id="UP001148629"/>
    </source>
</evidence>
<proteinExistence type="predicted"/>
<name>A0ACC1SNH8_9HYPO</name>
<reference evidence="1" key="1">
    <citation type="submission" date="2022-08" db="EMBL/GenBank/DDBJ databases">
        <title>Genome Sequence of Fusarium decemcellulare.</title>
        <authorList>
            <person name="Buettner E."/>
        </authorList>
    </citation>
    <scope>NUCLEOTIDE SEQUENCE</scope>
    <source>
        <strain evidence="1">Babe19</strain>
    </source>
</reference>
<gene>
    <name evidence="1" type="ORF">NM208_g3680</name>
</gene>
<keyword evidence="2" id="KW-1185">Reference proteome</keyword>
<organism evidence="1 2">
    <name type="scientific">Fusarium decemcellulare</name>
    <dbReference type="NCBI Taxonomy" id="57161"/>
    <lineage>
        <taxon>Eukaryota</taxon>
        <taxon>Fungi</taxon>
        <taxon>Dikarya</taxon>
        <taxon>Ascomycota</taxon>
        <taxon>Pezizomycotina</taxon>
        <taxon>Sordariomycetes</taxon>
        <taxon>Hypocreomycetidae</taxon>
        <taxon>Hypocreales</taxon>
        <taxon>Nectriaceae</taxon>
        <taxon>Fusarium</taxon>
        <taxon>Fusarium decemcellulare species complex</taxon>
    </lineage>
</organism>
<protein>
    <submittedName>
        <fullName evidence="1">Uncharacterized protein</fullName>
    </submittedName>
</protein>
<dbReference type="Proteomes" id="UP001148629">
    <property type="component" value="Unassembled WGS sequence"/>
</dbReference>
<accession>A0ACC1SNH8</accession>